<dbReference type="HOGENOM" id="CLU_2042686_0_0_1"/>
<reference evidence="1 2" key="1">
    <citation type="submission" date="2013-11" db="EMBL/GenBank/DDBJ databases">
        <title>The Genome Sequence of Phytophthora parasitica P1569.</title>
        <authorList>
            <consortium name="The Broad Institute Genomics Platform"/>
            <person name="Russ C."/>
            <person name="Tyler B."/>
            <person name="Panabieres F."/>
            <person name="Shan W."/>
            <person name="Tripathy S."/>
            <person name="Grunwald N."/>
            <person name="Machado M."/>
            <person name="Johnson C.S."/>
            <person name="Arredondo F."/>
            <person name="Hong C."/>
            <person name="Coffey M."/>
            <person name="Young S.K."/>
            <person name="Zeng Q."/>
            <person name="Gargeya S."/>
            <person name="Fitzgerald M."/>
            <person name="Abouelleil A."/>
            <person name="Alvarado L."/>
            <person name="Chapman S.B."/>
            <person name="Gainer-Dewar J."/>
            <person name="Goldberg J."/>
            <person name="Griggs A."/>
            <person name="Gujja S."/>
            <person name="Hansen M."/>
            <person name="Howarth C."/>
            <person name="Imamovic A."/>
            <person name="Ireland A."/>
            <person name="Larimer J."/>
            <person name="McCowan C."/>
            <person name="Murphy C."/>
            <person name="Pearson M."/>
            <person name="Poon T.W."/>
            <person name="Priest M."/>
            <person name="Roberts A."/>
            <person name="Saif S."/>
            <person name="Shea T."/>
            <person name="Sykes S."/>
            <person name="Wortman J."/>
            <person name="Nusbaum C."/>
            <person name="Birren B."/>
        </authorList>
    </citation>
    <scope>NUCLEOTIDE SEQUENCE [LARGE SCALE GENOMIC DNA]</scope>
    <source>
        <strain evidence="1 2">P1569</strain>
    </source>
</reference>
<dbReference type="OrthoDB" id="10416908at2759"/>
<dbReference type="EMBL" id="ANIZ01001581">
    <property type="protein sequence ID" value="ETI46359.1"/>
    <property type="molecule type" value="Genomic_DNA"/>
</dbReference>
<evidence type="ECO:0000313" key="1">
    <source>
        <dbReference type="EMBL" id="ETI46359.1"/>
    </source>
</evidence>
<dbReference type="Proteomes" id="UP000018721">
    <property type="component" value="Unassembled WGS sequence"/>
</dbReference>
<protein>
    <submittedName>
        <fullName evidence="1">Uncharacterized protein</fullName>
    </submittedName>
</protein>
<name>V9F4E2_PHYNI</name>
<keyword evidence="2" id="KW-1185">Reference proteome</keyword>
<sequence>MQKDSVEFGESWSSLCYMVPKFSDIPSLVDEFIEIDATGYREWSSFRSHKELHIDLCPAEVEAIEGMTFSPSATLDQAPSLFAHEVGSTTTKIRGESSKLFGRLATSSFFALSHCLCENKL</sequence>
<accession>V9F4E2</accession>
<evidence type="ECO:0000313" key="2">
    <source>
        <dbReference type="Proteomes" id="UP000018721"/>
    </source>
</evidence>
<comment type="caution">
    <text evidence="1">The sequence shown here is derived from an EMBL/GenBank/DDBJ whole genome shotgun (WGS) entry which is preliminary data.</text>
</comment>
<dbReference type="AlphaFoldDB" id="V9F4E2"/>
<proteinExistence type="predicted"/>
<gene>
    <name evidence="1" type="ORF">F443_09248</name>
</gene>
<organism evidence="1 2">
    <name type="scientific">Phytophthora nicotianae P1569</name>
    <dbReference type="NCBI Taxonomy" id="1317065"/>
    <lineage>
        <taxon>Eukaryota</taxon>
        <taxon>Sar</taxon>
        <taxon>Stramenopiles</taxon>
        <taxon>Oomycota</taxon>
        <taxon>Peronosporomycetes</taxon>
        <taxon>Peronosporales</taxon>
        <taxon>Peronosporaceae</taxon>
        <taxon>Phytophthora</taxon>
    </lineage>
</organism>